<dbReference type="GO" id="GO:0005509">
    <property type="term" value="F:calcium ion binding"/>
    <property type="evidence" value="ECO:0007669"/>
    <property type="project" value="InterPro"/>
</dbReference>
<reference evidence="3" key="1">
    <citation type="submission" date="2020-11" db="EMBL/GenBank/DDBJ databases">
        <authorList>
            <person name="Konstantinou D."/>
            <person name="Gkelis S."/>
            <person name="Popin R."/>
            <person name="Fewer D."/>
            <person name="Sivonen K."/>
        </authorList>
    </citation>
    <scope>NUCLEOTIDE SEQUENCE</scope>
    <source>
        <strain evidence="3">TAU-MAC 1115</strain>
    </source>
</reference>
<dbReference type="Gene3D" id="2.150.10.10">
    <property type="entry name" value="Serralysin-like metalloprotease, C-terminal"/>
    <property type="match status" value="3"/>
</dbReference>
<proteinExistence type="predicted"/>
<name>A0A947DI25_9CYAN</name>
<dbReference type="RefSeq" id="WP_215609408.1">
    <property type="nucleotide sequence ID" value="NZ_JADOES010000024.1"/>
</dbReference>
<dbReference type="PRINTS" id="PR00313">
    <property type="entry name" value="CABNDNGRPT"/>
</dbReference>
<dbReference type="PANTHER" id="PTHR38340">
    <property type="entry name" value="S-LAYER PROTEIN"/>
    <property type="match status" value="1"/>
</dbReference>
<gene>
    <name evidence="3" type="ORF">IXB50_12995</name>
</gene>
<keyword evidence="2" id="KW-0964">Secreted</keyword>
<dbReference type="InterPro" id="IPR018511">
    <property type="entry name" value="Hemolysin-typ_Ca-bd_CS"/>
</dbReference>
<evidence type="ECO:0000313" key="3">
    <source>
        <dbReference type="EMBL" id="MBT9316341.1"/>
    </source>
</evidence>
<dbReference type="Pfam" id="PF00353">
    <property type="entry name" value="HemolysinCabind"/>
    <property type="match status" value="5"/>
</dbReference>
<protein>
    <recommendedName>
        <fullName evidence="5">Calcium-binding protein</fullName>
    </recommendedName>
</protein>
<evidence type="ECO:0000256" key="2">
    <source>
        <dbReference type="ARBA" id="ARBA00022525"/>
    </source>
</evidence>
<dbReference type="InterPro" id="IPR050557">
    <property type="entry name" value="RTX_toxin/Mannuronan_C5-epim"/>
</dbReference>
<dbReference type="Proteomes" id="UP000717364">
    <property type="component" value="Unassembled WGS sequence"/>
</dbReference>
<dbReference type="EMBL" id="JADOES010000024">
    <property type="protein sequence ID" value="MBT9316341.1"/>
    <property type="molecule type" value="Genomic_DNA"/>
</dbReference>
<dbReference type="PANTHER" id="PTHR38340:SF1">
    <property type="entry name" value="S-LAYER PROTEIN"/>
    <property type="match status" value="1"/>
</dbReference>
<comment type="subcellular location">
    <subcellularLocation>
        <location evidence="1">Secreted</location>
    </subcellularLocation>
</comment>
<accession>A0A947DI25</accession>
<sequence>MITEYYGTNNDDVLSGGLGNDWIFGLGGNDDLWGSAGDDYLNGGDGDDILHGGNGDNYLYGGAGNDLLILFGQGSNIAVGGDGNDEIIMSGGVGTQKIYGGNGNDYILLDNNVEANNYISGGNGDDYIFRLGDSNDTISGGAGNDTIFILDEGVLRGDLGNDTFVVSSISSVTIIEHENEGIDEVEAERTFALGNHLENLTLLSERREIWHFASSPLGELDFNGYGNDLDNVITGNIGANVLVGYAGNDILDGNDGNDRLIGGADADHLMGGSGDDILIGTDDFNVVGAVDKGIGAIDTLTGAAGSDQFVLGQSGHVFYDDGNSNGFGSSDYALITDFEKTSDTIQLWGKASNYALGSASIFGISGTAVYLKTQSIFSDELIAIVQGSSNLDLNASYFEYKI</sequence>
<organism evidence="3 4">
    <name type="scientific">Leptothoe spongobia TAU-MAC 1115</name>
    <dbReference type="NCBI Taxonomy" id="1967444"/>
    <lineage>
        <taxon>Bacteria</taxon>
        <taxon>Bacillati</taxon>
        <taxon>Cyanobacteriota</taxon>
        <taxon>Cyanophyceae</taxon>
        <taxon>Nodosilineales</taxon>
        <taxon>Cymatolegaceae</taxon>
        <taxon>Leptothoe</taxon>
        <taxon>Leptothoe spongobia</taxon>
    </lineage>
</organism>
<dbReference type="InterPro" id="IPR011049">
    <property type="entry name" value="Serralysin-like_metalloprot_C"/>
</dbReference>
<dbReference type="GO" id="GO:0005576">
    <property type="term" value="C:extracellular region"/>
    <property type="evidence" value="ECO:0007669"/>
    <property type="project" value="UniProtKB-SubCell"/>
</dbReference>
<comment type="caution">
    <text evidence="3">The sequence shown here is derived from an EMBL/GenBank/DDBJ whole genome shotgun (WGS) entry which is preliminary data.</text>
</comment>
<reference evidence="3" key="2">
    <citation type="journal article" date="2021" name="Mar. Drugs">
        <title>Genome Reduction and Secondary Metabolism of the Marine Sponge-Associated Cyanobacterium Leptothoe.</title>
        <authorList>
            <person name="Konstantinou D."/>
            <person name="Popin R.V."/>
            <person name="Fewer D.P."/>
            <person name="Sivonen K."/>
            <person name="Gkelis S."/>
        </authorList>
    </citation>
    <scope>NUCLEOTIDE SEQUENCE</scope>
    <source>
        <strain evidence="3">TAU-MAC 1115</strain>
    </source>
</reference>
<evidence type="ECO:0000313" key="4">
    <source>
        <dbReference type="Proteomes" id="UP000717364"/>
    </source>
</evidence>
<dbReference type="SUPFAM" id="SSF51120">
    <property type="entry name" value="beta-Roll"/>
    <property type="match status" value="2"/>
</dbReference>
<dbReference type="InterPro" id="IPR001343">
    <property type="entry name" value="Hemolysn_Ca-bd"/>
</dbReference>
<evidence type="ECO:0008006" key="5">
    <source>
        <dbReference type="Google" id="ProtNLM"/>
    </source>
</evidence>
<dbReference type="PROSITE" id="PS00330">
    <property type="entry name" value="HEMOLYSIN_CALCIUM"/>
    <property type="match status" value="2"/>
</dbReference>
<dbReference type="AlphaFoldDB" id="A0A947DI25"/>
<keyword evidence="4" id="KW-1185">Reference proteome</keyword>
<evidence type="ECO:0000256" key="1">
    <source>
        <dbReference type="ARBA" id="ARBA00004613"/>
    </source>
</evidence>